<dbReference type="Gene3D" id="3.30.1370.160">
    <property type="match status" value="1"/>
</dbReference>
<dbReference type="Gene3D" id="3.30.70.330">
    <property type="match status" value="1"/>
</dbReference>
<dbReference type="Pfam" id="PF17774">
    <property type="entry name" value="YlmH_RBD"/>
    <property type="match status" value="1"/>
</dbReference>
<evidence type="ECO:0000259" key="2">
    <source>
        <dbReference type="SMART" id="SM00363"/>
    </source>
</evidence>
<keyword evidence="4" id="KW-1185">Reference proteome</keyword>
<dbReference type="InterPro" id="IPR040591">
    <property type="entry name" value="RqcP2_RBD"/>
</dbReference>
<proteinExistence type="predicted"/>
<sequence length="258" mass="29951">MSVIYQHFRPEEKEFIDQVTSWQQYVENTYSEKLTDFLNPREQYILRSIIGENNEIKYIFFGGTENCERKRALIFPEYLQPSNEDFQITLYEIEYPKKFLNLDHRMVLGSLMSIGLKREKYGDIIINGDRIQFFLATEVEQFVTIQLNQIGKAKVSVSKLDLKNAIISDEDWKEKETTASSLRLDVILAAAFNISRQKAQLLIQQGHAKVNWETVERTAFECDEGDVLSARGHGRCCLLSIQGKTKKDKLRIKLGLLK</sequence>
<comment type="caution">
    <text evidence="3">The sequence shown here is derived from an EMBL/GenBank/DDBJ whole genome shotgun (WGS) entry which is preliminary data.</text>
</comment>
<dbReference type="PANTHER" id="PTHR13633:SF3">
    <property type="entry name" value="MITOCHONDRIAL TRANSCRIPTION RESCUE FACTOR 1"/>
    <property type="match status" value="1"/>
</dbReference>
<dbReference type="InterPro" id="IPR002942">
    <property type="entry name" value="S4_RNA-bd"/>
</dbReference>
<accession>A0A942TIS0</accession>
<keyword evidence="1" id="KW-0694">RNA-binding</keyword>
<evidence type="ECO:0000313" key="4">
    <source>
        <dbReference type="Proteomes" id="UP000682713"/>
    </source>
</evidence>
<dbReference type="AlphaFoldDB" id="A0A942TIS0"/>
<dbReference type="EMBL" id="JAGYPJ010000001">
    <property type="protein sequence ID" value="MBS4198881.1"/>
    <property type="molecule type" value="Genomic_DNA"/>
</dbReference>
<organism evidence="3 4">
    <name type="scientific">Lederbergia citrisecunda</name>
    <dbReference type="NCBI Taxonomy" id="2833583"/>
    <lineage>
        <taxon>Bacteria</taxon>
        <taxon>Bacillati</taxon>
        <taxon>Bacillota</taxon>
        <taxon>Bacilli</taxon>
        <taxon>Bacillales</taxon>
        <taxon>Bacillaceae</taxon>
        <taxon>Lederbergia</taxon>
    </lineage>
</organism>
<evidence type="ECO:0000313" key="3">
    <source>
        <dbReference type="EMBL" id="MBS4198881.1"/>
    </source>
</evidence>
<reference evidence="3 4" key="1">
    <citation type="submission" date="2021-05" db="EMBL/GenBank/DDBJ databases">
        <title>Novel Bacillus species.</title>
        <authorList>
            <person name="Liu G."/>
        </authorList>
    </citation>
    <scope>NUCLEOTIDE SEQUENCE [LARGE SCALE GENOMIC DNA]</scope>
    <source>
        <strain evidence="3 4">FJAT-49732</strain>
    </source>
</reference>
<dbReference type="RefSeq" id="WP_213109604.1">
    <property type="nucleotide sequence ID" value="NZ_JAGYPJ010000001.1"/>
</dbReference>
<dbReference type="GO" id="GO:0003723">
    <property type="term" value="F:RNA binding"/>
    <property type="evidence" value="ECO:0007669"/>
    <property type="project" value="UniProtKB-KW"/>
</dbReference>
<dbReference type="InterPro" id="IPR036986">
    <property type="entry name" value="S4_RNA-bd_sf"/>
</dbReference>
<dbReference type="Pfam" id="PF21278">
    <property type="entry name" value="YlmH_1st"/>
    <property type="match status" value="1"/>
</dbReference>
<dbReference type="Proteomes" id="UP000682713">
    <property type="component" value="Unassembled WGS sequence"/>
</dbReference>
<dbReference type="InterPro" id="IPR012677">
    <property type="entry name" value="Nucleotide-bd_a/b_plait_sf"/>
</dbReference>
<feature type="domain" description="RNA-binding S4" evidence="2">
    <location>
        <begin position="182"/>
        <end position="251"/>
    </location>
</feature>
<dbReference type="SUPFAM" id="SSF55174">
    <property type="entry name" value="Alpha-L RNA-binding motif"/>
    <property type="match status" value="1"/>
</dbReference>
<dbReference type="SMART" id="SM00363">
    <property type="entry name" value="S4"/>
    <property type="match status" value="1"/>
</dbReference>
<dbReference type="PANTHER" id="PTHR13633">
    <property type="entry name" value="MITOCHONDRIAL TRANSCRIPTION RESCUE FACTOR 1"/>
    <property type="match status" value="1"/>
</dbReference>
<dbReference type="PROSITE" id="PS50889">
    <property type="entry name" value="S4"/>
    <property type="match status" value="1"/>
</dbReference>
<dbReference type="Pfam" id="PF01479">
    <property type="entry name" value="S4"/>
    <property type="match status" value="1"/>
</dbReference>
<evidence type="ECO:0000256" key="1">
    <source>
        <dbReference type="PROSITE-ProRule" id="PRU00182"/>
    </source>
</evidence>
<dbReference type="Gene3D" id="3.10.290.10">
    <property type="entry name" value="RNA-binding S4 domain"/>
    <property type="match status" value="1"/>
</dbReference>
<dbReference type="InterPro" id="IPR048443">
    <property type="entry name" value="RqcP2_N"/>
</dbReference>
<name>A0A942TIS0_9BACI</name>
<gene>
    <name evidence="3" type="ORF">KHA93_04340</name>
</gene>
<protein>
    <submittedName>
        <fullName evidence="3">RNA-binding protein</fullName>
    </submittedName>
</protein>
<dbReference type="CDD" id="cd00165">
    <property type="entry name" value="S4"/>
    <property type="match status" value="1"/>
</dbReference>